<evidence type="ECO:0000256" key="5">
    <source>
        <dbReference type="ARBA" id="ARBA00023136"/>
    </source>
</evidence>
<keyword evidence="10" id="KW-1185">Reference proteome</keyword>
<reference evidence="9 10" key="1">
    <citation type="submission" date="2022-10" db="EMBL/GenBank/DDBJ databases">
        <title>Luteolibacter arcticus strain CCTCC AB 2014275, whole genome shotgun sequencing project.</title>
        <authorList>
            <person name="Zhao G."/>
            <person name="Shen L."/>
        </authorList>
    </citation>
    <scope>NUCLEOTIDE SEQUENCE [LARGE SCALE GENOMIC DNA]</scope>
    <source>
        <strain evidence="9 10">CCTCC AB 2014275</strain>
    </source>
</reference>
<proteinExistence type="inferred from homology"/>
<organism evidence="9 10">
    <name type="scientific">Luteolibacter arcticus</name>
    <dbReference type="NCBI Taxonomy" id="1581411"/>
    <lineage>
        <taxon>Bacteria</taxon>
        <taxon>Pseudomonadati</taxon>
        <taxon>Verrucomicrobiota</taxon>
        <taxon>Verrucomicrobiia</taxon>
        <taxon>Verrucomicrobiales</taxon>
        <taxon>Verrucomicrobiaceae</taxon>
        <taxon>Luteolibacter</taxon>
    </lineage>
</organism>
<accession>A0ABT3GFH3</accession>
<keyword evidence="2" id="KW-1003">Cell membrane</keyword>
<feature type="transmembrane region" description="Helical" evidence="7">
    <location>
        <begin position="161"/>
        <end position="184"/>
    </location>
</feature>
<comment type="caution">
    <text evidence="9">The sequence shown here is derived from an EMBL/GenBank/DDBJ whole genome shotgun (WGS) entry which is preliminary data.</text>
</comment>
<dbReference type="PANTHER" id="PTHR30625:SF17">
    <property type="entry name" value="TOLQ-RELATED"/>
    <property type="match status" value="1"/>
</dbReference>
<evidence type="ECO:0000256" key="6">
    <source>
        <dbReference type="RuleBase" id="RU004057"/>
    </source>
</evidence>
<dbReference type="PANTHER" id="PTHR30625">
    <property type="entry name" value="PROTEIN TOLQ"/>
    <property type="match status" value="1"/>
</dbReference>
<comment type="similarity">
    <text evidence="6">Belongs to the exbB/tolQ family.</text>
</comment>
<protein>
    <submittedName>
        <fullName evidence="9">MotA/TolQ/ExbB proton channel family protein</fullName>
    </submittedName>
</protein>
<dbReference type="RefSeq" id="WP_264486476.1">
    <property type="nucleotide sequence ID" value="NZ_JAPDDT010000002.1"/>
</dbReference>
<sequence>MNIRSLFNRLSRVFRVALLAGFVTLLAGSMVETSMAQDAPAGEAAAPPKAEKQSMMDTLKQGGWVMWPIGAASILTIYLFIDVMLRTSNNRMAPPEEVEKAQQLFMAGDYVNAYQVMKATPCPFNNCVKYGLSFVGKGKEQTEEALLVEIGRENARMQNKINYLSVIGVCTPMIGLVGTVVGMMDAFSSLGSSGAGDTAALSNAIGHVLVATASGLIVAIPAFMFFYILRNRLLAKMHVLEDIVLSLFRNMPYEHFHGLEIGEEVTYAALPNWLSEGQPAA</sequence>
<feature type="transmembrane region" description="Helical" evidence="7">
    <location>
        <begin position="204"/>
        <end position="229"/>
    </location>
</feature>
<evidence type="ECO:0000256" key="4">
    <source>
        <dbReference type="ARBA" id="ARBA00022989"/>
    </source>
</evidence>
<name>A0ABT3GFH3_9BACT</name>
<evidence type="ECO:0000256" key="3">
    <source>
        <dbReference type="ARBA" id="ARBA00022692"/>
    </source>
</evidence>
<evidence type="ECO:0000256" key="7">
    <source>
        <dbReference type="SAM" id="Phobius"/>
    </source>
</evidence>
<comment type="subcellular location">
    <subcellularLocation>
        <location evidence="1">Cell membrane</location>
        <topology evidence="1">Multi-pass membrane protein</topology>
    </subcellularLocation>
    <subcellularLocation>
        <location evidence="6">Membrane</location>
        <topology evidence="6">Multi-pass membrane protein</topology>
    </subcellularLocation>
</comment>
<dbReference type="InterPro" id="IPR002898">
    <property type="entry name" value="MotA_ExbB_proton_chnl"/>
</dbReference>
<evidence type="ECO:0000313" key="9">
    <source>
        <dbReference type="EMBL" id="MCW1922367.1"/>
    </source>
</evidence>
<keyword evidence="4 7" id="KW-1133">Transmembrane helix</keyword>
<dbReference type="InterPro" id="IPR050790">
    <property type="entry name" value="ExbB/TolQ_transport"/>
</dbReference>
<keyword evidence="5 7" id="KW-0472">Membrane</keyword>
<feature type="transmembrane region" description="Helical" evidence="7">
    <location>
        <begin position="64"/>
        <end position="85"/>
    </location>
</feature>
<gene>
    <name evidence="9" type="ORF">OKA05_07365</name>
</gene>
<dbReference type="Pfam" id="PF01618">
    <property type="entry name" value="MotA_ExbB"/>
    <property type="match status" value="1"/>
</dbReference>
<dbReference type="EMBL" id="JAPDDT010000002">
    <property type="protein sequence ID" value="MCW1922367.1"/>
    <property type="molecule type" value="Genomic_DNA"/>
</dbReference>
<evidence type="ECO:0000259" key="8">
    <source>
        <dbReference type="Pfam" id="PF01618"/>
    </source>
</evidence>
<keyword evidence="6" id="KW-0813">Transport</keyword>
<evidence type="ECO:0000313" key="10">
    <source>
        <dbReference type="Proteomes" id="UP001320876"/>
    </source>
</evidence>
<evidence type="ECO:0000256" key="1">
    <source>
        <dbReference type="ARBA" id="ARBA00004651"/>
    </source>
</evidence>
<evidence type="ECO:0000256" key="2">
    <source>
        <dbReference type="ARBA" id="ARBA00022475"/>
    </source>
</evidence>
<dbReference type="Proteomes" id="UP001320876">
    <property type="component" value="Unassembled WGS sequence"/>
</dbReference>
<feature type="domain" description="MotA/TolQ/ExbB proton channel" evidence="8">
    <location>
        <begin position="135"/>
        <end position="240"/>
    </location>
</feature>
<keyword evidence="6" id="KW-0653">Protein transport</keyword>
<keyword evidence="3 7" id="KW-0812">Transmembrane</keyword>